<dbReference type="EMBL" id="JACASE010000015">
    <property type="protein sequence ID" value="KAF6405136.1"/>
    <property type="molecule type" value="Genomic_DNA"/>
</dbReference>
<organism evidence="1 2">
    <name type="scientific">Rousettus aegyptiacus</name>
    <name type="common">Egyptian fruit bat</name>
    <name type="synonym">Pteropus aegyptiacus</name>
    <dbReference type="NCBI Taxonomy" id="9407"/>
    <lineage>
        <taxon>Eukaryota</taxon>
        <taxon>Metazoa</taxon>
        <taxon>Chordata</taxon>
        <taxon>Craniata</taxon>
        <taxon>Vertebrata</taxon>
        <taxon>Euteleostomi</taxon>
        <taxon>Mammalia</taxon>
        <taxon>Eutheria</taxon>
        <taxon>Laurasiatheria</taxon>
        <taxon>Chiroptera</taxon>
        <taxon>Yinpterochiroptera</taxon>
        <taxon>Pteropodoidea</taxon>
        <taxon>Pteropodidae</taxon>
        <taxon>Rousettinae</taxon>
        <taxon>Rousettus</taxon>
    </lineage>
</organism>
<proteinExistence type="predicted"/>
<accession>A0A7J8C2Q8</accession>
<protein>
    <submittedName>
        <fullName evidence="1">Uncharacterized protein</fullName>
    </submittedName>
</protein>
<gene>
    <name evidence="1" type="ORF">HJG63_009446</name>
</gene>
<sequence>MSPKAKVPAAVFGSFQGWARGPLLPTWNAQGFPWEREMRQLRFIARDGTHLCIPLKESAFERASWGRLAGFTGLLMSYLAVSFSIKVTGLKIAQAPGNKKVLLFDRWATVHLRCDAFKPGPSE</sequence>
<reference evidence="1 2" key="1">
    <citation type="journal article" date="2020" name="Nature">
        <title>Six reference-quality genomes reveal evolution of bat adaptations.</title>
        <authorList>
            <person name="Jebb D."/>
            <person name="Huang Z."/>
            <person name="Pippel M."/>
            <person name="Hughes G.M."/>
            <person name="Lavrichenko K."/>
            <person name="Devanna P."/>
            <person name="Winkler S."/>
            <person name="Jermiin L.S."/>
            <person name="Skirmuntt E.C."/>
            <person name="Katzourakis A."/>
            <person name="Burkitt-Gray L."/>
            <person name="Ray D.A."/>
            <person name="Sullivan K.A.M."/>
            <person name="Roscito J.G."/>
            <person name="Kirilenko B.M."/>
            <person name="Davalos L.M."/>
            <person name="Corthals A.P."/>
            <person name="Power M.L."/>
            <person name="Jones G."/>
            <person name="Ransome R.D."/>
            <person name="Dechmann D.K.N."/>
            <person name="Locatelli A.G."/>
            <person name="Puechmaille S.J."/>
            <person name="Fedrigo O."/>
            <person name="Jarvis E.D."/>
            <person name="Hiller M."/>
            <person name="Vernes S.C."/>
            <person name="Myers E.W."/>
            <person name="Teeling E.C."/>
        </authorList>
    </citation>
    <scope>NUCLEOTIDE SEQUENCE [LARGE SCALE GENOMIC DNA]</scope>
    <source>
        <strain evidence="1">MRouAeg1</strain>
        <tissue evidence="1">Muscle</tissue>
    </source>
</reference>
<evidence type="ECO:0000313" key="1">
    <source>
        <dbReference type="EMBL" id="KAF6405136.1"/>
    </source>
</evidence>
<keyword evidence="2" id="KW-1185">Reference proteome</keyword>
<comment type="caution">
    <text evidence="1">The sequence shown here is derived from an EMBL/GenBank/DDBJ whole genome shotgun (WGS) entry which is preliminary data.</text>
</comment>
<dbReference type="AlphaFoldDB" id="A0A7J8C2Q8"/>
<name>A0A7J8C2Q8_ROUAE</name>
<dbReference type="Proteomes" id="UP000593571">
    <property type="component" value="Unassembled WGS sequence"/>
</dbReference>
<evidence type="ECO:0000313" key="2">
    <source>
        <dbReference type="Proteomes" id="UP000593571"/>
    </source>
</evidence>